<accession>A0A9P1GE78</accession>
<organism evidence="2">
    <name type="scientific">Cladocopium goreaui</name>
    <dbReference type="NCBI Taxonomy" id="2562237"/>
    <lineage>
        <taxon>Eukaryota</taxon>
        <taxon>Sar</taxon>
        <taxon>Alveolata</taxon>
        <taxon>Dinophyceae</taxon>
        <taxon>Suessiales</taxon>
        <taxon>Symbiodiniaceae</taxon>
        <taxon>Cladocopium</taxon>
    </lineage>
</organism>
<feature type="region of interest" description="Disordered" evidence="1">
    <location>
        <begin position="102"/>
        <end position="121"/>
    </location>
</feature>
<evidence type="ECO:0000313" key="4">
    <source>
        <dbReference type="Proteomes" id="UP001152797"/>
    </source>
</evidence>
<gene>
    <name evidence="2" type="ORF">C1SCF055_LOCUS33023</name>
</gene>
<dbReference type="GO" id="GO:0003676">
    <property type="term" value="F:nucleic acid binding"/>
    <property type="evidence" value="ECO:0007669"/>
    <property type="project" value="InterPro"/>
</dbReference>
<feature type="region of interest" description="Disordered" evidence="1">
    <location>
        <begin position="1"/>
        <end position="35"/>
    </location>
</feature>
<comment type="caution">
    <text evidence="2">The sequence shown here is derived from an EMBL/GenBank/DDBJ whole genome shotgun (WGS) entry which is preliminary data.</text>
</comment>
<reference evidence="3" key="2">
    <citation type="submission" date="2024-04" db="EMBL/GenBank/DDBJ databases">
        <authorList>
            <person name="Chen Y."/>
            <person name="Shah S."/>
            <person name="Dougan E. K."/>
            <person name="Thang M."/>
            <person name="Chan C."/>
        </authorList>
    </citation>
    <scope>NUCLEOTIDE SEQUENCE [LARGE SCALE GENOMIC DNA]</scope>
</reference>
<dbReference type="InterPro" id="IPR036875">
    <property type="entry name" value="Znf_CCHC_sf"/>
</dbReference>
<dbReference type="GO" id="GO:0008270">
    <property type="term" value="F:zinc ion binding"/>
    <property type="evidence" value="ECO:0007669"/>
    <property type="project" value="InterPro"/>
</dbReference>
<dbReference type="EMBL" id="CAMXCT020004057">
    <property type="protein sequence ID" value="CAL1160842.1"/>
    <property type="molecule type" value="Genomic_DNA"/>
</dbReference>
<evidence type="ECO:0000256" key="1">
    <source>
        <dbReference type="SAM" id="MobiDB-lite"/>
    </source>
</evidence>
<feature type="region of interest" description="Disordered" evidence="1">
    <location>
        <begin position="312"/>
        <end position="331"/>
    </location>
</feature>
<feature type="compositionally biased region" description="Basic and acidic residues" evidence="1">
    <location>
        <begin position="15"/>
        <end position="26"/>
    </location>
</feature>
<reference evidence="2" key="1">
    <citation type="submission" date="2022-10" db="EMBL/GenBank/DDBJ databases">
        <authorList>
            <person name="Chen Y."/>
            <person name="Dougan E. K."/>
            <person name="Chan C."/>
            <person name="Rhodes N."/>
            <person name="Thang M."/>
        </authorList>
    </citation>
    <scope>NUCLEOTIDE SEQUENCE</scope>
</reference>
<dbReference type="EMBL" id="CAMXCT030004057">
    <property type="protein sequence ID" value="CAL4794779.1"/>
    <property type="molecule type" value="Genomic_DNA"/>
</dbReference>
<dbReference type="Proteomes" id="UP001152797">
    <property type="component" value="Unassembled WGS sequence"/>
</dbReference>
<sequence>MSQTAVPVPGSSGEDDSRAKPARADDFFSPSGRRAGCSEGQQFRLFQQFLRQQEIRLARRDHRREDSDEDRGHEARVPDLHRSGMALLGGRPLKIGSLEPGYGWRQQRPSHERSTFWPPRQRGKSENWQEVFERWETALCKVRVHSITLPEAYLGFLFINGLKLEENEVKLGADAVRRSTTTSSSTSIMYTENKDPIVEHETIDDLFDQETEEHVLSELKDDGDDPQLPEELSEGEAAEILRTMISQRRTYTQSMRQKKQAELLRGYGKPFESRNTGIPQSAFRPGRYQITVGDLKKPTRCNLCHEKGHWKRESPKKKDQTATSSDTHYLENNKFGSNEEAFFCGLLESPIS</sequence>
<dbReference type="SUPFAM" id="SSF57756">
    <property type="entry name" value="Retrovirus zinc finger-like domains"/>
    <property type="match status" value="1"/>
</dbReference>
<protein>
    <submittedName>
        <fullName evidence="2">Uncharacterized protein</fullName>
    </submittedName>
</protein>
<name>A0A9P1GE78_9DINO</name>
<keyword evidence="4" id="KW-1185">Reference proteome</keyword>
<dbReference type="Gene3D" id="4.10.60.10">
    <property type="entry name" value="Zinc finger, CCHC-type"/>
    <property type="match status" value="1"/>
</dbReference>
<dbReference type="EMBL" id="CAMXCT010004057">
    <property type="protein sequence ID" value="CAI4007467.1"/>
    <property type="molecule type" value="Genomic_DNA"/>
</dbReference>
<evidence type="ECO:0000313" key="3">
    <source>
        <dbReference type="EMBL" id="CAL1160842.1"/>
    </source>
</evidence>
<dbReference type="AlphaFoldDB" id="A0A9P1GE78"/>
<proteinExistence type="predicted"/>
<evidence type="ECO:0000313" key="2">
    <source>
        <dbReference type="EMBL" id="CAI4007467.1"/>
    </source>
</evidence>